<dbReference type="Proteomes" id="UP000093779">
    <property type="component" value="Unassembled WGS sequence"/>
</dbReference>
<dbReference type="EMBL" id="LFOD01000084">
    <property type="protein sequence ID" value="KMV13646.1"/>
    <property type="molecule type" value="Genomic_DNA"/>
</dbReference>
<protein>
    <recommendedName>
        <fullName evidence="6">Transmembrane protein</fullName>
    </recommendedName>
</protein>
<feature type="transmembrane region" description="Helical" evidence="1">
    <location>
        <begin position="93"/>
        <end position="112"/>
    </location>
</feature>
<reference evidence="3 5" key="2">
    <citation type="submission" date="2016-06" db="EMBL/GenBank/DDBJ databases">
        <authorList>
            <person name="Kjaerup R.B."/>
            <person name="Dalgaard T.S."/>
            <person name="Juul-Madsen H.R."/>
        </authorList>
    </citation>
    <scope>NUCLEOTIDE SEQUENCE [LARGE SCALE GENOMIC DNA]</scope>
    <source>
        <strain evidence="3 5">ACS1953</strain>
    </source>
</reference>
<evidence type="ECO:0000313" key="2">
    <source>
        <dbReference type="EMBL" id="KMV13646.1"/>
    </source>
</evidence>
<sequence>MRTRLFVLSYMPLLLIFGLQCTTWPARIGYFAAGAVVVVDGWRCTYGQRRKNSRTVQASTVRDKGSEVSGYLATYLLPFLSGPPNSWWSTGAYLVYFAVAWIVFVNSDLLFINPTLYVLGWKVIAGRVNEQDVLILAKTPPRAGEPFSGVNFAGGLVKVDG</sequence>
<dbReference type="PATRIC" id="fig|451644.5.peg.7031"/>
<evidence type="ECO:0000313" key="4">
    <source>
        <dbReference type="Proteomes" id="UP000037594"/>
    </source>
</evidence>
<evidence type="ECO:0000313" key="5">
    <source>
        <dbReference type="Proteomes" id="UP000093779"/>
    </source>
</evidence>
<evidence type="ECO:0000313" key="3">
    <source>
        <dbReference type="EMBL" id="OBF17529.1"/>
    </source>
</evidence>
<dbReference type="EMBL" id="LZHX01000069">
    <property type="protein sequence ID" value="OBF17529.1"/>
    <property type="molecule type" value="Genomic_DNA"/>
</dbReference>
<evidence type="ECO:0008006" key="6">
    <source>
        <dbReference type="Google" id="ProtNLM"/>
    </source>
</evidence>
<dbReference type="Proteomes" id="UP000037594">
    <property type="component" value="Unassembled WGS sequence"/>
</dbReference>
<dbReference type="AlphaFoldDB" id="A0A0J8TW08"/>
<reference evidence="2 4" key="1">
    <citation type="submission" date="2015-06" db="EMBL/GenBank/DDBJ databases">
        <title>Genome sequence of Mycobacterium conceptionense strain MLE.</title>
        <authorList>
            <person name="Greninger A.L."/>
            <person name="Cunningham G."/>
            <person name="Chiu C.Y."/>
            <person name="Miller S."/>
        </authorList>
    </citation>
    <scope>NUCLEOTIDE SEQUENCE [LARGE SCALE GENOMIC DNA]</scope>
    <source>
        <strain evidence="2 4">MLE</strain>
    </source>
</reference>
<keyword evidence="1" id="KW-0472">Membrane</keyword>
<gene>
    <name evidence="3" type="ORF">A5726_19885</name>
    <name evidence="2" type="ORF">ACT17_34195</name>
</gene>
<accession>A0A0J8TW08</accession>
<proteinExistence type="predicted"/>
<keyword evidence="1" id="KW-0812">Transmembrane</keyword>
<comment type="caution">
    <text evidence="2">The sequence shown here is derived from an EMBL/GenBank/DDBJ whole genome shotgun (WGS) entry which is preliminary data.</text>
</comment>
<keyword evidence="1" id="KW-1133">Transmembrane helix</keyword>
<name>A0A0J8TW08_9MYCO</name>
<evidence type="ECO:0000256" key="1">
    <source>
        <dbReference type="SAM" id="Phobius"/>
    </source>
</evidence>
<organism evidence="2 4">
    <name type="scientific">Mycolicibacterium conceptionense</name>
    <dbReference type="NCBI Taxonomy" id="451644"/>
    <lineage>
        <taxon>Bacteria</taxon>
        <taxon>Bacillati</taxon>
        <taxon>Actinomycetota</taxon>
        <taxon>Actinomycetes</taxon>
        <taxon>Mycobacteriales</taxon>
        <taxon>Mycobacteriaceae</taxon>
        <taxon>Mycolicibacterium</taxon>
    </lineage>
</organism>